<keyword evidence="1" id="KW-0378">Hydrolase</keyword>
<dbReference type="PANTHER" id="PTHR31297">
    <property type="entry name" value="GLUCAN ENDO-1,6-BETA-GLUCOSIDASE B"/>
    <property type="match status" value="1"/>
</dbReference>
<dbReference type="AlphaFoldDB" id="A0A383DP16"/>
<dbReference type="EMBL" id="UINC01218814">
    <property type="protein sequence ID" value="SVE46000.1"/>
    <property type="molecule type" value="Genomic_DNA"/>
</dbReference>
<dbReference type="Gene3D" id="3.20.20.80">
    <property type="entry name" value="Glycosidases"/>
    <property type="match status" value="1"/>
</dbReference>
<dbReference type="PANTHER" id="PTHR31297:SF13">
    <property type="entry name" value="PUTATIVE-RELATED"/>
    <property type="match status" value="1"/>
</dbReference>
<name>A0A383DP16_9ZZZZ</name>
<organism evidence="4">
    <name type="scientific">marine metagenome</name>
    <dbReference type="NCBI Taxonomy" id="408172"/>
    <lineage>
        <taxon>unclassified sequences</taxon>
        <taxon>metagenomes</taxon>
        <taxon>ecological metagenomes</taxon>
    </lineage>
</organism>
<keyword evidence="2" id="KW-0326">Glycosidase</keyword>
<feature type="non-terminal residue" evidence="4">
    <location>
        <position position="1"/>
    </location>
</feature>
<dbReference type="GO" id="GO:0009986">
    <property type="term" value="C:cell surface"/>
    <property type="evidence" value="ECO:0007669"/>
    <property type="project" value="TreeGrafter"/>
</dbReference>
<feature type="domain" description="Glycoside hydrolase family 5" evidence="3">
    <location>
        <begin position="1"/>
        <end position="185"/>
    </location>
</feature>
<reference evidence="4" key="1">
    <citation type="submission" date="2018-05" db="EMBL/GenBank/DDBJ databases">
        <authorList>
            <person name="Lanie J.A."/>
            <person name="Ng W.-L."/>
            <person name="Kazmierczak K.M."/>
            <person name="Andrzejewski T.M."/>
            <person name="Davidsen T.M."/>
            <person name="Wayne K.J."/>
            <person name="Tettelin H."/>
            <person name="Glass J.I."/>
            <person name="Rusch D."/>
            <person name="Podicherti R."/>
            <person name="Tsui H.-C.T."/>
            <person name="Winkler M.E."/>
        </authorList>
    </citation>
    <scope>NUCLEOTIDE SEQUENCE</scope>
</reference>
<gene>
    <name evidence="4" type="ORF">METZ01_LOCUS498854</name>
</gene>
<evidence type="ECO:0000259" key="3">
    <source>
        <dbReference type="Pfam" id="PF00150"/>
    </source>
</evidence>
<feature type="non-terminal residue" evidence="4">
    <location>
        <position position="234"/>
    </location>
</feature>
<dbReference type="InterPro" id="IPR017853">
    <property type="entry name" value="GH"/>
</dbReference>
<evidence type="ECO:0000256" key="1">
    <source>
        <dbReference type="ARBA" id="ARBA00022801"/>
    </source>
</evidence>
<dbReference type="InterPro" id="IPR050386">
    <property type="entry name" value="Glycosyl_hydrolase_5"/>
</dbReference>
<dbReference type="Pfam" id="PF00150">
    <property type="entry name" value="Cellulase"/>
    <property type="match status" value="1"/>
</dbReference>
<sequence>WCEPYNMYIILDMHCAPGGQNHGEISDSDGTARLWLEQDYKDHTIDIWHSIAEYYTDDTRIGGYDLINEPFLPDGVSSTNLRQLYIDITNTIREVDTNHIVFIEGNWYATDFTSLTPPWDANMSYSFHKYWNDITQGTIQYLINMSESYNIPLWLGETGENSNHWGHEVIQLCESNNIGWNWWTHKKLEKITSPLSAIIDPPYQDIIDYWNGSGSQPSSLYAQAALFGMAENLK</sequence>
<dbReference type="InterPro" id="IPR001547">
    <property type="entry name" value="Glyco_hydro_5"/>
</dbReference>
<dbReference type="GO" id="GO:0008422">
    <property type="term" value="F:beta-glucosidase activity"/>
    <property type="evidence" value="ECO:0007669"/>
    <property type="project" value="TreeGrafter"/>
</dbReference>
<proteinExistence type="predicted"/>
<accession>A0A383DP16</accession>
<protein>
    <recommendedName>
        <fullName evidence="3">Glycoside hydrolase family 5 domain-containing protein</fullName>
    </recommendedName>
</protein>
<evidence type="ECO:0000256" key="2">
    <source>
        <dbReference type="ARBA" id="ARBA00023295"/>
    </source>
</evidence>
<dbReference type="GO" id="GO:0005576">
    <property type="term" value="C:extracellular region"/>
    <property type="evidence" value="ECO:0007669"/>
    <property type="project" value="TreeGrafter"/>
</dbReference>
<evidence type="ECO:0000313" key="4">
    <source>
        <dbReference type="EMBL" id="SVE46000.1"/>
    </source>
</evidence>
<dbReference type="SUPFAM" id="SSF51445">
    <property type="entry name" value="(Trans)glycosidases"/>
    <property type="match status" value="1"/>
</dbReference>
<dbReference type="GO" id="GO:0009251">
    <property type="term" value="P:glucan catabolic process"/>
    <property type="evidence" value="ECO:0007669"/>
    <property type="project" value="TreeGrafter"/>
</dbReference>